<dbReference type="AlphaFoldDB" id="A0A379MRN8"/>
<evidence type="ECO:0000259" key="1">
    <source>
        <dbReference type="PROSITE" id="PS50943"/>
    </source>
</evidence>
<evidence type="ECO:0000313" key="2">
    <source>
        <dbReference type="EMBL" id="SUE33517.1"/>
    </source>
</evidence>
<dbReference type="Proteomes" id="UP000255233">
    <property type="component" value="Unassembled WGS sequence"/>
</dbReference>
<evidence type="ECO:0000313" key="3">
    <source>
        <dbReference type="Proteomes" id="UP000255233"/>
    </source>
</evidence>
<keyword evidence="3" id="KW-1185">Reference proteome</keyword>
<dbReference type="PANTHER" id="PTHR34504:SF2">
    <property type="entry name" value="UPF0150 PROTEIN SSL0259"/>
    <property type="match status" value="1"/>
</dbReference>
<reference evidence="2 3" key="1">
    <citation type="submission" date="2018-06" db="EMBL/GenBank/DDBJ databases">
        <authorList>
            <consortium name="Pathogen Informatics"/>
            <person name="Doyle S."/>
        </authorList>
    </citation>
    <scope>NUCLEOTIDE SEQUENCE [LARGE SCALE GENOMIC DNA]</scope>
    <source>
        <strain evidence="2 3">NCTC11190</strain>
    </source>
</reference>
<protein>
    <recommendedName>
        <fullName evidence="1">HTH cro/C1-type domain-containing protein</fullName>
    </recommendedName>
</protein>
<dbReference type="PANTHER" id="PTHR34504">
    <property type="entry name" value="ANTITOXIN HICB"/>
    <property type="match status" value="1"/>
</dbReference>
<dbReference type="STRING" id="880526.GCA_000427365_00721"/>
<proteinExistence type="predicted"/>
<dbReference type="PROSITE" id="PS50943">
    <property type="entry name" value="HTH_CROC1"/>
    <property type="match status" value="1"/>
</dbReference>
<dbReference type="InterPro" id="IPR051404">
    <property type="entry name" value="TA_system_antitoxin"/>
</dbReference>
<organism evidence="2 3">
    <name type="scientific">Rikenella microfusus</name>
    <dbReference type="NCBI Taxonomy" id="28139"/>
    <lineage>
        <taxon>Bacteria</taxon>
        <taxon>Pseudomonadati</taxon>
        <taxon>Bacteroidota</taxon>
        <taxon>Bacteroidia</taxon>
        <taxon>Bacteroidales</taxon>
        <taxon>Rikenellaceae</taxon>
        <taxon>Rikenella</taxon>
    </lineage>
</organism>
<accession>A0A379MRN8</accession>
<name>A0A379MRN8_9BACT</name>
<dbReference type="InterPro" id="IPR035069">
    <property type="entry name" value="TTHA1013/TTHA0281-like"/>
</dbReference>
<feature type="domain" description="HTH cro/C1-type" evidence="1">
    <location>
        <begin position="85"/>
        <end position="129"/>
    </location>
</feature>
<dbReference type="Gene3D" id="3.30.160.250">
    <property type="match status" value="1"/>
</dbReference>
<dbReference type="Pfam" id="PF15919">
    <property type="entry name" value="HicB_lk_antitox"/>
    <property type="match status" value="1"/>
</dbReference>
<dbReference type="RefSeq" id="WP_027290500.1">
    <property type="nucleotide sequence ID" value="NZ_CALVFX010000002.1"/>
</dbReference>
<dbReference type="InterPro" id="IPR001387">
    <property type="entry name" value="Cro/C1-type_HTH"/>
</dbReference>
<dbReference type="InterPro" id="IPR031807">
    <property type="entry name" value="HicB-like"/>
</dbReference>
<gene>
    <name evidence="2" type="ORF">NCTC11190_00725</name>
</gene>
<dbReference type="SUPFAM" id="SSF143100">
    <property type="entry name" value="TTHA1013/TTHA0281-like"/>
    <property type="match status" value="1"/>
</dbReference>
<sequence length="134" mass="15096">MEKVIVEVNYTGKNYGAHLPELQGVVSTGESLEEVVRNIREAVDFHLDGMREDGAAVPAVFDGEYEFEYRLTTEALLHAYSGIFTKAALARITGINERQLWHYESGIRKPRPAQRKRIEDGLHKLAAQLLSITL</sequence>
<dbReference type="OrthoDB" id="965427at2"/>
<dbReference type="EMBL" id="UGVL01000001">
    <property type="protein sequence ID" value="SUE33517.1"/>
    <property type="molecule type" value="Genomic_DNA"/>
</dbReference>
<dbReference type="CDD" id="cd00093">
    <property type="entry name" value="HTH_XRE"/>
    <property type="match status" value="1"/>
</dbReference>